<reference evidence="6" key="1">
    <citation type="submission" date="2016-10" db="EMBL/GenBank/DDBJ databases">
        <title>Sequence of Gallionella enrichment culture.</title>
        <authorList>
            <person name="Poehlein A."/>
            <person name="Muehling M."/>
            <person name="Daniel R."/>
        </authorList>
    </citation>
    <scope>NUCLEOTIDE SEQUENCE</scope>
</reference>
<dbReference type="InterPro" id="IPR001501">
    <property type="entry name" value="Ni-dep_hyd_lsu"/>
</dbReference>
<keyword evidence="4" id="KW-0479">Metal-binding</keyword>
<name>A0A1J5PL30_9ZZZZ</name>
<evidence type="ECO:0000256" key="2">
    <source>
        <dbReference type="ARBA" id="ARBA00009292"/>
    </source>
</evidence>
<dbReference type="EC" id="1.12.1.2" evidence="6"/>
<dbReference type="PANTHER" id="PTHR43600:SF2">
    <property type="entry name" value="F420-NON-REDUCING HYDROGENASE VHU SUBUNIT A"/>
    <property type="match status" value="1"/>
</dbReference>
<protein>
    <submittedName>
        <fullName evidence="6">NAD-reducing hydrogenase HoxS subunit beta</fullName>
        <ecNumber evidence="6">1.12.1.2</ecNumber>
    </submittedName>
</protein>
<evidence type="ECO:0000256" key="3">
    <source>
        <dbReference type="ARBA" id="ARBA00022596"/>
    </source>
</evidence>
<sequence length="512" mass="56806">MSFELETAANPQSLRRVAIEPLSRVEGHGKVTLLLDEHNRVQQARLHIVEFRGFEKFIEGRPYWEVPVMVQRLCGICPVSHHLAASKAFDRVVGALPVTPSAEKIRRLMHYGQVMQSNALHFFYLSSPDLLFGFDSEVNRRNIVGVAERHPDIVKKGVLLRKFGQEVIRATAGKRIHGTGSVPGGMNKHVSIEDRALLQRDLAQMLAWAQDAIDIARQLHAQNPSLYDSFASVPSSMMSLVRPDGGFDLYDGVLRVRDASGRIIIDGASDQSYLDLIEEEVKPWSYMKFPYLKQLGAQAGWYRVGPLARLQNCDFIPSPLAEIQRCEFLGSGQSRPIHGALAYHWARMVEVLHCIEVIAQLLDDPDILAGELMAGDPALAQRHANGQREGIGVIEAPRGTLIHHYRVGDDDLVTMCNLIVSTTHNNQAMNESVRSVARQYFDGREISEGLLNHIEVAIRAYDPCLSCATHALGQMPLDVTLIGSDGVLLDRVLRTQRGDLTRDLGSSGVLPA</sequence>
<dbReference type="Gene3D" id="1.10.645.10">
    <property type="entry name" value="Cytochrome-c3 Hydrogenase, chain B"/>
    <property type="match status" value="1"/>
</dbReference>
<comment type="cofactor">
    <cofactor evidence="1">
        <name>Ni(2+)</name>
        <dbReference type="ChEBI" id="CHEBI:49786"/>
    </cofactor>
</comment>
<dbReference type="GO" id="GO:0008901">
    <property type="term" value="F:ferredoxin hydrogenase activity"/>
    <property type="evidence" value="ECO:0007669"/>
    <property type="project" value="InterPro"/>
</dbReference>
<dbReference type="InterPro" id="IPR018194">
    <property type="entry name" value="Ni-dep_hyd_lsu_Ni_BS"/>
</dbReference>
<dbReference type="EMBL" id="MLJW01003531">
    <property type="protein sequence ID" value="OIQ71858.1"/>
    <property type="molecule type" value="Genomic_DNA"/>
</dbReference>
<comment type="caution">
    <text evidence="6">The sequence shown here is derived from an EMBL/GenBank/DDBJ whole genome shotgun (WGS) entry which is preliminary data.</text>
</comment>
<evidence type="ECO:0000313" key="6">
    <source>
        <dbReference type="EMBL" id="OIQ71858.1"/>
    </source>
</evidence>
<dbReference type="Pfam" id="PF00374">
    <property type="entry name" value="NiFeSe_Hases"/>
    <property type="match status" value="2"/>
</dbReference>
<organism evidence="6">
    <name type="scientific">mine drainage metagenome</name>
    <dbReference type="NCBI Taxonomy" id="410659"/>
    <lineage>
        <taxon>unclassified sequences</taxon>
        <taxon>metagenomes</taxon>
        <taxon>ecological metagenomes</taxon>
    </lineage>
</organism>
<dbReference type="AlphaFoldDB" id="A0A1J5PL30"/>
<keyword evidence="3" id="KW-0533">Nickel</keyword>
<dbReference type="PROSITE" id="PS00508">
    <property type="entry name" value="NI_HGENASE_L_2"/>
    <property type="match status" value="1"/>
</dbReference>
<dbReference type="SUPFAM" id="SSF56762">
    <property type="entry name" value="HydB/Nqo4-like"/>
    <property type="match status" value="1"/>
</dbReference>
<keyword evidence="6" id="KW-0371">Homeobox</keyword>
<keyword evidence="5 6" id="KW-0560">Oxidoreductase</keyword>
<proteinExistence type="inferred from homology"/>
<dbReference type="GO" id="GO:0047985">
    <property type="term" value="F:hydrogen dehydrogenase activity"/>
    <property type="evidence" value="ECO:0007669"/>
    <property type="project" value="UniProtKB-EC"/>
</dbReference>
<evidence type="ECO:0000256" key="1">
    <source>
        <dbReference type="ARBA" id="ARBA00001967"/>
    </source>
</evidence>
<dbReference type="GO" id="GO:0003677">
    <property type="term" value="F:DNA binding"/>
    <property type="evidence" value="ECO:0007669"/>
    <property type="project" value="UniProtKB-KW"/>
</dbReference>
<comment type="similarity">
    <text evidence="2">Belongs to the [NiFe]/[NiFeSe] hydrogenase large subunit family.</text>
</comment>
<evidence type="ECO:0000256" key="5">
    <source>
        <dbReference type="ARBA" id="ARBA00023002"/>
    </source>
</evidence>
<evidence type="ECO:0000256" key="4">
    <source>
        <dbReference type="ARBA" id="ARBA00022723"/>
    </source>
</evidence>
<dbReference type="PROSITE" id="PS00507">
    <property type="entry name" value="NI_HGENASE_L_1"/>
    <property type="match status" value="1"/>
</dbReference>
<dbReference type="InterPro" id="IPR029014">
    <property type="entry name" value="NiFe-Hase_large"/>
</dbReference>
<dbReference type="PANTHER" id="PTHR43600">
    <property type="entry name" value="COENZYME F420 HYDROGENASE, SUBUNIT ALPHA"/>
    <property type="match status" value="1"/>
</dbReference>
<accession>A0A1J5PL30</accession>
<dbReference type="GO" id="GO:0016151">
    <property type="term" value="F:nickel cation binding"/>
    <property type="evidence" value="ECO:0007669"/>
    <property type="project" value="InterPro"/>
</dbReference>
<gene>
    <name evidence="6" type="primary">hoxH_10</name>
    <name evidence="6" type="ORF">GALL_465230</name>
</gene>